<evidence type="ECO:0008006" key="5">
    <source>
        <dbReference type="Google" id="ProtNLM"/>
    </source>
</evidence>
<evidence type="ECO:0000256" key="1">
    <source>
        <dbReference type="SAM" id="MobiDB-lite"/>
    </source>
</evidence>
<keyword evidence="4" id="KW-1185">Reference proteome</keyword>
<protein>
    <recommendedName>
        <fullName evidence="5">Carboxypeptidase-like regulatory domain-containing protein</fullName>
    </recommendedName>
</protein>
<organism evidence="3 4">
    <name type="scientific">Cryomorpha ignava</name>
    <dbReference type="NCBI Taxonomy" id="101383"/>
    <lineage>
        <taxon>Bacteria</taxon>
        <taxon>Pseudomonadati</taxon>
        <taxon>Bacteroidota</taxon>
        <taxon>Flavobacteriia</taxon>
        <taxon>Flavobacteriales</taxon>
        <taxon>Cryomorphaceae</taxon>
        <taxon>Cryomorpha</taxon>
    </lineage>
</organism>
<dbReference type="InterPro" id="IPR043741">
    <property type="entry name" value="DUF5686"/>
</dbReference>
<feature type="signal peptide" evidence="2">
    <location>
        <begin position="1"/>
        <end position="20"/>
    </location>
</feature>
<evidence type="ECO:0000256" key="2">
    <source>
        <dbReference type="SAM" id="SignalP"/>
    </source>
</evidence>
<name>A0A7K3WR15_9FLAO</name>
<reference evidence="3 4" key="1">
    <citation type="submission" date="2020-02" db="EMBL/GenBank/DDBJ databases">
        <title>Out from the shadows clarifying the taxonomy of the family Cryomorphaceae and related taxa by utilizing the GTDB taxonomic framework.</title>
        <authorList>
            <person name="Bowman J.P."/>
        </authorList>
    </citation>
    <scope>NUCLEOTIDE SEQUENCE [LARGE SCALE GENOMIC DNA]</scope>
    <source>
        <strain evidence="3 4">QSSC 1-22</strain>
    </source>
</reference>
<dbReference type="InterPro" id="IPR008969">
    <property type="entry name" value="CarboxyPept-like_regulatory"/>
</dbReference>
<keyword evidence="2" id="KW-0732">Signal</keyword>
<dbReference type="Pfam" id="PF18939">
    <property type="entry name" value="DUF5686"/>
    <property type="match status" value="1"/>
</dbReference>
<dbReference type="Gene3D" id="2.60.40.1120">
    <property type="entry name" value="Carboxypeptidase-like, regulatory domain"/>
    <property type="match status" value="1"/>
</dbReference>
<proteinExistence type="predicted"/>
<dbReference type="EMBL" id="JAAGVY010000008">
    <property type="protein sequence ID" value="NEN23155.1"/>
    <property type="molecule type" value="Genomic_DNA"/>
</dbReference>
<gene>
    <name evidence="3" type="ORF">G3O08_06540</name>
</gene>
<dbReference type="AlphaFoldDB" id="A0A7K3WR15"/>
<feature type="region of interest" description="Disordered" evidence="1">
    <location>
        <begin position="353"/>
        <end position="381"/>
    </location>
</feature>
<dbReference type="SUPFAM" id="SSF49464">
    <property type="entry name" value="Carboxypeptidase regulatory domain-like"/>
    <property type="match status" value="1"/>
</dbReference>
<evidence type="ECO:0000313" key="4">
    <source>
        <dbReference type="Proteomes" id="UP000486602"/>
    </source>
</evidence>
<dbReference type="Proteomes" id="UP000486602">
    <property type="component" value="Unassembled WGS sequence"/>
</dbReference>
<accession>A0A7K3WR15</accession>
<dbReference type="RefSeq" id="WP_163284086.1">
    <property type="nucleotide sequence ID" value="NZ_JAAGVY010000008.1"/>
</dbReference>
<feature type="chain" id="PRO_5029581779" description="Carboxypeptidase-like regulatory domain-containing protein" evidence="2">
    <location>
        <begin position="21"/>
        <end position="870"/>
    </location>
</feature>
<sequence length="870" mass="100705">MNRFFLFLIPILFIPALAKAQGIRGTVIDQDGEPLPFTTIYVQQTGSGSVTNQIGKYELRLSPGTYSISFQFLGYKSEQISVTVASELLTRDIVLQQQAYSLQAAEIDGGKEDPAYKIMRKAIAKSSYHRQQVNHYTCEVYLKGGGRLVDAPWFLEKTLKKEGLDTSATFVTESVSEITYTRPGDYKERVISIRSTGDDQNTSPMNYINSSLYEPEIAGLISPFSPKAFAYYKFKYVSTFSDRGYQINEIQVIPRSRGEDVFAGKIYVVEDLWAIHSIDLYFVIQGIRIEVNQVFAPIKPSVWMPVSHKYDGTGKILGFTFEFQYLATVSKYDITVNNELADTFTVLDEKTEQEAIESRDSKPETDLEKAKKSSEDKLMNGEELTRKELRHLMRQYEKQERQQTDEPAVIQSRDVKIDSTAYGNDSTYWALKRPIPLTVREEKGYDLQDSLAIEQIKREEGDTLNTGKEFKIYDLVWGNRYDLGNDNTLQIKNALASIRFNSVDGWNFKYALSYFKRIDKDRKLEISPVFRYAFARNRGFGTLKSEFSYGKGLMKGSKINVEGGYYYSQFNEREPIATFTDAISSLFVENHFMRVYDKKFIETNWEHRVRHNLKLKPSVIFTERIETFNNTDYVWFDNPKKEYSENAPVSLEMPDTHFGRSRAFKVYLGFTWKPWSRYYKSGETYSKANNPPEINVTYVKAIPGVYESTADYDLAKIEVKYRFDLNLFGKIAVRSEAGKFLRNNTMEFMDYAHFMGNQTIFTRFAQMQGYSIAPYYDYSTNDQYVSTWINYEFRQFLLTNIRVLRLTGVKENININHIITPTVNHYLEVGYSIDNLFRFFRIDVTGAFLDGKYADFRIQLGITTDLISFQ</sequence>
<dbReference type="Pfam" id="PF13715">
    <property type="entry name" value="CarbopepD_reg_2"/>
    <property type="match status" value="1"/>
</dbReference>
<evidence type="ECO:0000313" key="3">
    <source>
        <dbReference type="EMBL" id="NEN23155.1"/>
    </source>
</evidence>
<comment type="caution">
    <text evidence="3">The sequence shown here is derived from an EMBL/GenBank/DDBJ whole genome shotgun (WGS) entry which is preliminary data.</text>
</comment>